<dbReference type="Gene3D" id="3.40.50.1100">
    <property type="match status" value="1"/>
</dbReference>
<evidence type="ECO:0000256" key="1">
    <source>
        <dbReference type="ARBA" id="ARBA00001933"/>
    </source>
</evidence>
<organism evidence="3 4">
    <name type="scientific">Listeria fleischmannii FSL S10-1203</name>
    <dbReference type="NCBI Taxonomy" id="1265822"/>
    <lineage>
        <taxon>Bacteria</taxon>
        <taxon>Bacillati</taxon>
        <taxon>Bacillota</taxon>
        <taxon>Bacilli</taxon>
        <taxon>Bacillales</taxon>
        <taxon>Listeriaceae</taxon>
        <taxon>Listeria</taxon>
    </lineage>
</organism>
<proteinExistence type="predicted"/>
<dbReference type="PANTHER" id="PTHR48077:SF3">
    <property type="entry name" value="TRYPTOPHAN SYNTHASE"/>
    <property type="match status" value="1"/>
</dbReference>
<reference evidence="3 4" key="1">
    <citation type="submission" date="2012-12" db="EMBL/GenBank/DDBJ databases">
        <title>Novel taxa of Listeriaceae from agricultural environments in the United States.</title>
        <authorList>
            <person name="den Bakker H.C."/>
            <person name="Allred A."/>
            <person name="Warchocki S."/>
            <person name="Wright E.M."/>
            <person name="Burrell A."/>
            <person name="Nightingale K.K."/>
            <person name="Kephart D."/>
            <person name="Wiedmann M."/>
        </authorList>
    </citation>
    <scope>NUCLEOTIDE SEQUENCE [LARGE SCALE GENOMIC DNA]</scope>
    <source>
        <strain evidence="3 4">FSL S10-1203</strain>
    </source>
</reference>
<dbReference type="GO" id="GO:0004834">
    <property type="term" value="F:tryptophan synthase activity"/>
    <property type="evidence" value="ECO:0007669"/>
    <property type="project" value="UniProtKB-EC"/>
</dbReference>
<dbReference type="InterPro" id="IPR036052">
    <property type="entry name" value="TrpB-like_PALP_sf"/>
</dbReference>
<keyword evidence="2" id="KW-0663">Pyridoxal phosphate</keyword>
<evidence type="ECO:0000256" key="2">
    <source>
        <dbReference type="ARBA" id="ARBA00022898"/>
    </source>
</evidence>
<evidence type="ECO:0000313" key="4">
    <source>
        <dbReference type="Proteomes" id="UP000019241"/>
    </source>
</evidence>
<accession>W7DR10</accession>
<sequence>MLSQKEGIIPALESSHAISYAIKYAATRPKEESIIVCLSGRGDKDVDQMQKRLKGDA</sequence>
<dbReference type="GO" id="GO:0005737">
    <property type="term" value="C:cytoplasm"/>
    <property type="evidence" value="ECO:0007669"/>
    <property type="project" value="TreeGrafter"/>
</dbReference>
<evidence type="ECO:0000313" key="3">
    <source>
        <dbReference type="EMBL" id="EUJ65506.1"/>
    </source>
</evidence>
<keyword evidence="3" id="KW-0456">Lyase</keyword>
<dbReference type="EMBL" id="AODM01000002">
    <property type="protein sequence ID" value="EUJ65506.1"/>
    <property type="molecule type" value="Genomic_DNA"/>
</dbReference>
<dbReference type="AlphaFoldDB" id="W7DR10"/>
<comment type="cofactor">
    <cofactor evidence="1">
        <name>pyridoxal 5'-phosphate</name>
        <dbReference type="ChEBI" id="CHEBI:597326"/>
    </cofactor>
</comment>
<dbReference type="PATRIC" id="fig|1265822.4.peg.111"/>
<dbReference type="PANTHER" id="PTHR48077">
    <property type="entry name" value="TRYPTOPHAN SYNTHASE-RELATED"/>
    <property type="match status" value="1"/>
</dbReference>
<dbReference type="Proteomes" id="UP000019241">
    <property type="component" value="Unassembled WGS sequence"/>
</dbReference>
<dbReference type="InterPro" id="IPR023026">
    <property type="entry name" value="Trp_synth_beta/beta-like"/>
</dbReference>
<dbReference type="EC" id="4.2.1.20" evidence="3"/>
<name>W7DR10_9LIST</name>
<protein>
    <submittedName>
        <fullName evidence="3">Tryptophan synthase subunit beta</fullName>
        <ecNumber evidence="3">4.2.1.20</ecNumber>
    </submittedName>
</protein>
<dbReference type="SUPFAM" id="SSF53686">
    <property type="entry name" value="Tryptophan synthase beta subunit-like PLP-dependent enzymes"/>
    <property type="match status" value="1"/>
</dbReference>
<comment type="caution">
    <text evidence="3">The sequence shown here is derived from an EMBL/GenBank/DDBJ whole genome shotgun (WGS) entry which is preliminary data.</text>
</comment>
<gene>
    <name evidence="3" type="ORF">MCOL2_00540</name>
</gene>